<evidence type="ECO:0000313" key="7">
    <source>
        <dbReference type="EMBL" id="MBE6505857.1"/>
    </source>
</evidence>
<dbReference type="Proteomes" id="UP000762703">
    <property type="component" value="Unassembled WGS sequence"/>
</dbReference>
<sequence length="64" mass="7190">MSKITIDYSKCRGDDCAECADVCPMEVLVLKGDKIEIVDPDECSYCEVCMDVCPEECVKIEDDF</sequence>
<proteinExistence type="predicted"/>
<dbReference type="PROSITE" id="PS00198">
    <property type="entry name" value="4FE4S_FER_1"/>
    <property type="match status" value="1"/>
</dbReference>
<keyword evidence="1" id="KW-0004">4Fe-4S</keyword>
<feature type="domain" description="4Fe-4S ferredoxin-type" evidence="5">
    <location>
        <begin position="33"/>
        <end position="63"/>
    </location>
</feature>
<evidence type="ECO:0000256" key="2">
    <source>
        <dbReference type="ARBA" id="ARBA00022723"/>
    </source>
</evidence>
<dbReference type="Gene3D" id="3.30.70.20">
    <property type="match status" value="1"/>
</dbReference>
<reference evidence="7" key="2">
    <citation type="submission" date="2019-04" db="EMBL/GenBank/DDBJ databases">
        <title>Evolution of Biomass-Degrading Anaerobic Consortia Revealed by Metagenomics.</title>
        <authorList>
            <person name="Peng X."/>
        </authorList>
    </citation>
    <scope>NUCLEOTIDE SEQUENCE</scope>
    <source>
        <strain evidence="7">SIG12</strain>
    </source>
</reference>
<dbReference type="EMBL" id="CP011266">
    <property type="protein sequence ID" value="ALT69411.1"/>
    <property type="molecule type" value="Genomic_DNA"/>
</dbReference>
<name>A0A0U2TUB0_9EURY</name>
<evidence type="ECO:0000256" key="1">
    <source>
        <dbReference type="ARBA" id="ARBA00022485"/>
    </source>
</evidence>
<dbReference type="RefSeq" id="WP_058739646.1">
    <property type="nucleotide sequence ID" value="NZ_CP011266.1"/>
</dbReference>
<organism evidence="6 8">
    <name type="scientific">Methanobrevibacter millerae</name>
    <dbReference type="NCBI Taxonomy" id="230361"/>
    <lineage>
        <taxon>Archaea</taxon>
        <taxon>Methanobacteriati</taxon>
        <taxon>Methanobacteriota</taxon>
        <taxon>Methanomada group</taxon>
        <taxon>Methanobacteria</taxon>
        <taxon>Methanobacteriales</taxon>
        <taxon>Methanobacteriaceae</taxon>
        <taxon>Methanobrevibacter</taxon>
    </lineage>
</organism>
<evidence type="ECO:0000256" key="4">
    <source>
        <dbReference type="ARBA" id="ARBA00023014"/>
    </source>
</evidence>
<evidence type="ECO:0000259" key="5">
    <source>
        <dbReference type="PROSITE" id="PS51379"/>
    </source>
</evidence>
<gene>
    <name evidence="7" type="ORF">E7Z73_09040</name>
    <name evidence="6" type="ORF">sm9_1644</name>
</gene>
<evidence type="ECO:0000313" key="8">
    <source>
        <dbReference type="Proteomes" id="UP000067738"/>
    </source>
</evidence>
<dbReference type="Proteomes" id="UP000067738">
    <property type="component" value="Chromosome"/>
</dbReference>
<protein>
    <submittedName>
        <fullName evidence="6 7">Ferredoxin</fullName>
    </submittedName>
</protein>
<dbReference type="InterPro" id="IPR017900">
    <property type="entry name" value="4Fe4S_Fe_S_CS"/>
</dbReference>
<dbReference type="InterPro" id="IPR017896">
    <property type="entry name" value="4Fe4S_Fe-S-bd"/>
</dbReference>
<dbReference type="InterPro" id="IPR050572">
    <property type="entry name" value="Fe-S_Ferredoxin"/>
</dbReference>
<dbReference type="PANTHER" id="PTHR43687:SF5">
    <property type="entry name" value="4FE-4S FERREDOXIN-TYPE DOMAIN-CONTAINING PROTEIN"/>
    <property type="match status" value="1"/>
</dbReference>
<reference evidence="6 8" key="1">
    <citation type="submission" date="2015-04" db="EMBL/GenBank/DDBJ databases">
        <title>The complete genome sequence of the rumen methanogen Methanobrevibacter millerae SM9.</title>
        <authorList>
            <person name="Leahy S.C."/>
            <person name="Kelly W.J."/>
            <person name="Pacheco D.M."/>
            <person name="Li D."/>
            <person name="Altermann E."/>
            <person name="Attwood G.T."/>
        </authorList>
    </citation>
    <scope>NUCLEOTIDE SEQUENCE [LARGE SCALE GENOMIC DNA]</scope>
    <source>
        <strain evidence="6 8">SM9</strain>
    </source>
</reference>
<dbReference type="Pfam" id="PF13237">
    <property type="entry name" value="Fer4_10"/>
    <property type="match status" value="1"/>
</dbReference>
<dbReference type="OrthoDB" id="5583at2157"/>
<dbReference type="GO" id="GO:0051539">
    <property type="term" value="F:4 iron, 4 sulfur cluster binding"/>
    <property type="evidence" value="ECO:0007669"/>
    <property type="project" value="UniProtKB-KW"/>
</dbReference>
<feature type="domain" description="4Fe-4S ferredoxin-type" evidence="5">
    <location>
        <begin position="2"/>
        <end position="32"/>
    </location>
</feature>
<dbReference type="PANTHER" id="PTHR43687">
    <property type="entry name" value="ADENYLYLSULFATE REDUCTASE, BETA SUBUNIT"/>
    <property type="match status" value="1"/>
</dbReference>
<dbReference type="GeneID" id="26736585"/>
<dbReference type="KEGG" id="mmil:sm9_1644"/>
<evidence type="ECO:0000256" key="3">
    <source>
        <dbReference type="ARBA" id="ARBA00023004"/>
    </source>
</evidence>
<accession>A0A0U2TUB0</accession>
<dbReference type="AlphaFoldDB" id="A0A0U2TUB0"/>
<keyword evidence="2" id="KW-0479">Metal-binding</keyword>
<evidence type="ECO:0000313" key="6">
    <source>
        <dbReference type="EMBL" id="ALT69411.1"/>
    </source>
</evidence>
<keyword evidence="3" id="KW-0408">Iron</keyword>
<dbReference type="PATRIC" id="fig|230361.4.peg.1703"/>
<keyword evidence="4" id="KW-0411">Iron-sulfur</keyword>
<dbReference type="SUPFAM" id="SSF54862">
    <property type="entry name" value="4Fe-4S ferredoxins"/>
    <property type="match status" value="1"/>
</dbReference>
<keyword evidence="8" id="KW-1185">Reference proteome</keyword>
<dbReference type="GO" id="GO:0046872">
    <property type="term" value="F:metal ion binding"/>
    <property type="evidence" value="ECO:0007669"/>
    <property type="project" value="UniProtKB-KW"/>
</dbReference>
<dbReference type="PROSITE" id="PS51379">
    <property type="entry name" value="4FE4S_FER_2"/>
    <property type="match status" value="2"/>
</dbReference>
<dbReference type="GO" id="GO:0016491">
    <property type="term" value="F:oxidoreductase activity"/>
    <property type="evidence" value="ECO:0007669"/>
    <property type="project" value="UniProtKB-ARBA"/>
</dbReference>
<dbReference type="EMBL" id="SUTE01000074">
    <property type="protein sequence ID" value="MBE6505857.1"/>
    <property type="molecule type" value="Genomic_DNA"/>
</dbReference>